<evidence type="ECO:0000313" key="2">
    <source>
        <dbReference type="Proteomes" id="UP000054618"/>
    </source>
</evidence>
<dbReference type="OrthoDB" id="1523296at2"/>
<gene>
    <name evidence="1" type="ORF">Lqui_1575</name>
</gene>
<evidence type="ECO:0000313" key="1">
    <source>
        <dbReference type="EMBL" id="KTD50250.1"/>
    </source>
</evidence>
<dbReference type="AlphaFoldDB" id="A0A0W0Y0C2"/>
<comment type="caution">
    <text evidence="1">The sequence shown here is derived from an EMBL/GenBank/DDBJ whole genome shotgun (WGS) entry which is preliminary data.</text>
</comment>
<dbReference type="EMBL" id="LNYS01000008">
    <property type="protein sequence ID" value="KTD50250.1"/>
    <property type="molecule type" value="Genomic_DNA"/>
</dbReference>
<name>A0A0W0Y0C2_9GAMM</name>
<accession>A0A0W0Y0C2</accession>
<protein>
    <recommendedName>
        <fullName evidence="3">Type VI secretion protein</fullName>
    </recommendedName>
</protein>
<evidence type="ECO:0008006" key="3">
    <source>
        <dbReference type="Google" id="ProtNLM"/>
    </source>
</evidence>
<reference evidence="1 2" key="1">
    <citation type="submission" date="2015-11" db="EMBL/GenBank/DDBJ databases">
        <title>Genomic analysis of 38 Legionella species identifies large and diverse effector repertoires.</title>
        <authorList>
            <person name="Burstein D."/>
            <person name="Amaro F."/>
            <person name="Zusman T."/>
            <person name="Lifshitz Z."/>
            <person name="Cohen O."/>
            <person name="Gilbert J.A."/>
            <person name="Pupko T."/>
            <person name="Shuman H.A."/>
            <person name="Segal G."/>
        </authorList>
    </citation>
    <scope>NUCLEOTIDE SEQUENCE [LARGE SCALE GENOMIC DNA]</scope>
    <source>
        <strain evidence="1 2">CDC#1442-AUS-E</strain>
    </source>
</reference>
<dbReference type="Pfam" id="PF06996">
    <property type="entry name" value="T6SS_TssG"/>
    <property type="match status" value="1"/>
</dbReference>
<dbReference type="Proteomes" id="UP000054618">
    <property type="component" value="Unassembled WGS sequence"/>
</dbReference>
<dbReference type="RefSeq" id="WP_058507679.1">
    <property type="nucleotide sequence ID" value="NZ_CAAAIK010000001.1"/>
</dbReference>
<dbReference type="PATRIC" id="fig|45073.5.peg.1664"/>
<dbReference type="PANTHER" id="PTHR35564">
    <property type="match status" value="1"/>
</dbReference>
<proteinExistence type="predicted"/>
<dbReference type="PANTHER" id="PTHR35564:SF3">
    <property type="entry name" value="TYPE VI SECRETION SYSTEM BASEPLATE SUBUNIT TSSG"/>
    <property type="match status" value="1"/>
</dbReference>
<organism evidence="1 2">
    <name type="scientific">Legionella quinlivanii</name>
    <dbReference type="NCBI Taxonomy" id="45073"/>
    <lineage>
        <taxon>Bacteria</taxon>
        <taxon>Pseudomonadati</taxon>
        <taxon>Pseudomonadota</taxon>
        <taxon>Gammaproteobacteria</taxon>
        <taxon>Legionellales</taxon>
        <taxon>Legionellaceae</taxon>
        <taxon>Legionella</taxon>
    </lineage>
</organism>
<keyword evidence="2" id="KW-1185">Reference proteome</keyword>
<dbReference type="NCBIfam" id="TIGR03347">
    <property type="entry name" value="VI_chp_1"/>
    <property type="match status" value="1"/>
</dbReference>
<sequence length="330" mass="38336">MDTKIEQSSPEIVKKLLAQPKSFNFYQAIRLLSHEIEQERLQGIPASLDIVPWLSLAFPETDIEDIKKNQNKYVLTATFLSLFGTTSPLPTFYTEQLIQDEFYEIGEVKYLLNIIHKRLYELMYGVWSKNRIIEQFVEHHNRQVEDALFGLIGLALTEVREKIPHYLRLLKYSGHWINTHRSLIGLRNFLTDFFKVPIEVKSFFLAMQSIPYDQRCHIGHSNNQLNRTAYLGSRIRASSNNVLIRIGPLNASVFPTFLIDSPNINLMKLLLKLYVLEPFNYMMEVILDRGSLQGMQLSSGMYPLGVASWLAPEKEIESFTVRYWLNSRLS</sequence>
<dbReference type="STRING" id="45073.Lqui_1575"/>
<dbReference type="InterPro" id="IPR010732">
    <property type="entry name" value="T6SS_TssG-like"/>
</dbReference>